<evidence type="ECO:0000256" key="1">
    <source>
        <dbReference type="SAM" id="Phobius"/>
    </source>
</evidence>
<evidence type="ECO:0000313" key="3">
    <source>
        <dbReference type="EMBL" id="OVE85339.1"/>
    </source>
</evidence>
<reference evidence="3 4" key="1">
    <citation type="submission" date="2017-02" db="EMBL/GenBank/DDBJ databases">
        <title>Natronthermophilus aegyptiacus gen. nov.,sp. nov., an aerobic, extremely halophilic alkalithermophilic archaeon isolated from the athalassohaline Wadi An Natrun, Egypt.</title>
        <authorList>
            <person name="Zhao B."/>
        </authorList>
    </citation>
    <scope>NUCLEOTIDE SEQUENCE [LARGE SCALE GENOMIC DNA]</scope>
    <source>
        <strain evidence="3 4">CGMCC 1.3597</strain>
    </source>
</reference>
<keyword evidence="4" id="KW-1185">Reference proteome</keyword>
<evidence type="ECO:0000259" key="2">
    <source>
        <dbReference type="Pfam" id="PF11127"/>
    </source>
</evidence>
<protein>
    <recommendedName>
        <fullName evidence="2">Inner membrane protein YgaP-like transmembrane domain-containing protein</fullName>
    </recommendedName>
</protein>
<accession>A0A202EAS5</accession>
<dbReference type="OrthoDB" id="100832at2157"/>
<name>A0A202EAS5_9EURY</name>
<dbReference type="Pfam" id="PF11127">
    <property type="entry name" value="YgaP-like_TM"/>
    <property type="match status" value="1"/>
</dbReference>
<keyword evidence="1" id="KW-0472">Membrane</keyword>
<dbReference type="Proteomes" id="UP000196084">
    <property type="component" value="Unassembled WGS sequence"/>
</dbReference>
<keyword evidence="1" id="KW-1133">Transmembrane helix</keyword>
<evidence type="ECO:0000313" key="4">
    <source>
        <dbReference type="Proteomes" id="UP000196084"/>
    </source>
</evidence>
<proteinExistence type="predicted"/>
<dbReference type="EMBL" id="MWPH01000001">
    <property type="protein sequence ID" value="OVE85339.1"/>
    <property type="molecule type" value="Genomic_DNA"/>
</dbReference>
<keyword evidence="1" id="KW-0812">Transmembrane</keyword>
<sequence length="73" mass="7750">MNRNVGRLDRIARGVFGIWLLVVATSAYQDNKYERAAIAGIAGAGLLPNVLFGYCGGNDLFGIDTTAGSRDSE</sequence>
<organism evidence="3 4">
    <name type="scientific">Natronolimnobius baerhuensis</name>
    <dbReference type="NCBI Taxonomy" id="253108"/>
    <lineage>
        <taxon>Archaea</taxon>
        <taxon>Methanobacteriati</taxon>
        <taxon>Methanobacteriota</taxon>
        <taxon>Stenosarchaea group</taxon>
        <taxon>Halobacteria</taxon>
        <taxon>Halobacteriales</taxon>
        <taxon>Natrialbaceae</taxon>
        <taxon>Natronolimnobius</taxon>
    </lineage>
</organism>
<dbReference type="RefSeq" id="WP_054862310.1">
    <property type="nucleotide sequence ID" value="NZ_MWPH01000001.1"/>
</dbReference>
<feature type="transmembrane region" description="Helical" evidence="1">
    <location>
        <begin position="12"/>
        <end position="29"/>
    </location>
</feature>
<gene>
    <name evidence="3" type="ORF">B2G88_00475</name>
</gene>
<dbReference type="InterPro" id="IPR021309">
    <property type="entry name" value="YgaP-like_TM"/>
</dbReference>
<feature type="transmembrane region" description="Helical" evidence="1">
    <location>
        <begin position="35"/>
        <end position="55"/>
    </location>
</feature>
<comment type="caution">
    <text evidence="3">The sequence shown here is derived from an EMBL/GenBank/DDBJ whole genome shotgun (WGS) entry which is preliminary data.</text>
</comment>
<feature type="domain" description="Inner membrane protein YgaP-like transmembrane" evidence="2">
    <location>
        <begin position="1"/>
        <end position="66"/>
    </location>
</feature>
<dbReference type="AlphaFoldDB" id="A0A202EAS5"/>